<accession>A0AAE1L3K0</accession>
<proteinExistence type="predicted"/>
<dbReference type="PANTHER" id="PTHR46704:SF9">
    <property type="entry name" value="BHLH DOMAIN-CONTAINING PROTEIN"/>
    <property type="match status" value="1"/>
</dbReference>
<reference evidence="1" key="1">
    <citation type="submission" date="2023-10" db="EMBL/GenBank/DDBJ databases">
        <title>Genome assemblies of two species of porcelain crab, Petrolisthes cinctipes and Petrolisthes manimaculis (Anomura: Porcellanidae).</title>
        <authorList>
            <person name="Angst P."/>
        </authorList>
    </citation>
    <scope>NUCLEOTIDE SEQUENCE</scope>
    <source>
        <strain evidence="1">PB745_01</strain>
        <tissue evidence="1">Gill</tissue>
    </source>
</reference>
<protein>
    <submittedName>
        <fullName evidence="1">Uncharacterized protein</fullName>
    </submittedName>
</protein>
<keyword evidence="2" id="KW-1185">Reference proteome</keyword>
<dbReference type="EMBL" id="JAWQEG010000068">
    <property type="protein sequence ID" value="KAK3895071.1"/>
    <property type="molecule type" value="Genomic_DNA"/>
</dbReference>
<sequence>MYQRFLLEVPAEEYEGFPDVMKNVPTDPTQIEEGHLEKPIILEHLRKFEDFFLKAWNGEFGATTQFWGIYIFLINRIHRELQRCVKMNDVDGYIDVFPAVLDVFFALHRPNYTRWGTLFIQRLLTADPALRDVLQKGAFSVWRTLKNYSRSAVDLSLEQSVNRDSASSMRGIVSFRNSETALRRWSLTMTQRALAVTELRALTGLEISEQATAQCRPSRIRKDNDQMKFLSEKIDESCNPFSVDAPTSLVNVATGYAASKTTENYLLKTLQWGSNAREKFQEWKSNSGSFLQPVKRTKIQNFAAENVKRKVKVPALQKAISNAEGLRDAFIRLTVAVGEEIGFYLRNVLSFPIISYPLSIVHCDGSRVKTDKAALLNMLESMQTVPFTENDLPQEYAQIFDGGLLLHSTVSQTNIGASYGSIARSMLSTV</sequence>
<dbReference type="Proteomes" id="UP001286313">
    <property type="component" value="Unassembled WGS sequence"/>
</dbReference>
<dbReference type="AlphaFoldDB" id="A0AAE1L3K0"/>
<name>A0AAE1L3K0_PETCI</name>
<evidence type="ECO:0000313" key="1">
    <source>
        <dbReference type="EMBL" id="KAK3895071.1"/>
    </source>
</evidence>
<evidence type="ECO:0000313" key="2">
    <source>
        <dbReference type="Proteomes" id="UP001286313"/>
    </source>
</evidence>
<organism evidence="1 2">
    <name type="scientific">Petrolisthes cinctipes</name>
    <name type="common">Flat porcelain crab</name>
    <dbReference type="NCBI Taxonomy" id="88211"/>
    <lineage>
        <taxon>Eukaryota</taxon>
        <taxon>Metazoa</taxon>
        <taxon>Ecdysozoa</taxon>
        <taxon>Arthropoda</taxon>
        <taxon>Crustacea</taxon>
        <taxon>Multicrustacea</taxon>
        <taxon>Malacostraca</taxon>
        <taxon>Eumalacostraca</taxon>
        <taxon>Eucarida</taxon>
        <taxon>Decapoda</taxon>
        <taxon>Pleocyemata</taxon>
        <taxon>Anomura</taxon>
        <taxon>Galatheoidea</taxon>
        <taxon>Porcellanidae</taxon>
        <taxon>Petrolisthes</taxon>
    </lineage>
</organism>
<gene>
    <name evidence="1" type="ORF">Pcinc_001167</name>
</gene>
<comment type="caution">
    <text evidence="1">The sequence shown here is derived from an EMBL/GenBank/DDBJ whole genome shotgun (WGS) entry which is preliminary data.</text>
</comment>
<dbReference type="PANTHER" id="PTHR46704">
    <property type="entry name" value="CXC DOMAIN-CONTAINING PROTEIN-RELATED"/>
    <property type="match status" value="1"/>
</dbReference>